<protein>
    <submittedName>
        <fullName evidence="3">Putative glucose-1-phosphate thymidylyltransferase</fullName>
    </submittedName>
</protein>
<organism evidence="3 4">
    <name type="scientific">Jeotgalibacillus soli</name>
    <dbReference type="NCBI Taxonomy" id="889306"/>
    <lineage>
        <taxon>Bacteria</taxon>
        <taxon>Bacillati</taxon>
        <taxon>Bacillota</taxon>
        <taxon>Bacilli</taxon>
        <taxon>Bacillales</taxon>
        <taxon>Caryophanaceae</taxon>
        <taxon>Jeotgalibacillus</taxon>
    </lineage>
</organism>
<dbReference type="PANTHER" id="PTHR42883:SF2">
    <property type="entry name" value="THYMIDYLYLTRANSFERASE"/>
    <property type="match status" value="1"/>
</dbReference>
<dbReference type="InterPro" id="IPR029044">
    <property type="entry name" value="Nucleotide-diphossugar_trans"/>
</dbReference>
<evidence type="ECO:0000313" key="3">
    <source>
        <dbReference type="EMBL" id="KIL45200.1"/>
    </source>
</evidence>
<dbReference type="Gene3D" id="2.160.10.10">
    <property type="entry name" value="Hexapeptide repeat proteins"/>
    <property type="match status" value="2"/>
</dbReference>
<dbReference type="EMBL" id="JXRP01000018">
    <property type="protein sequence ID" value="KIL45200.1"/>
    <property type="molecule type" value="Genomic_DNA"/>
</dbReference>
<comment type="caution">
    <text evidence="3">The sequence shown here is derived from an EMBL/GenBank/DDBJ whole genome shotgun (WGS) entry which is preliminary data.</text>
</comment>
<gene>
    <name evidence="3" type="ORF">KP78_27440</name>
</gene>
<dbReference type="PATRIC" id="fig|889306.3.peg.2756"/>
<dbReference type="AlphaFoldDB" id="A0A0C2R4L0"/>
<keyword evidence="3" id="KW-0808">Transferase</keyword>
<sequence>MKGIILCAGRGTRVQPFSYSLPKTLLPVMNRPLLDHGLEKMIAAGIREIGIVINPSQKVILEHIESNYPDGAIKVFVQNKPLGIAHALRSVQNFIGQESFLLLLGDNLLAEPFESLIEASNGNRSSILLKKVVNPEEFGVALIEQGKITGIEEKPTNPKSNLAVMGAYIFQAELFEAIHAIQPSDRGEYEITDAIQWLIDQGHDIAYIETHLPTFDVGTTERWLEANAWMMGAQSSEVSRGQNTRIEDCLFYGKVHIGDACILKNAIIGPNVTIQDGCFIQNCRIQNSIIMTNATIKSNYLIRNSIIGNAAVLKTEDSSDGVLTCMLGDQSIWSLNRQESSIFKQEG</sequence>
<evidence type="ECO:0000259" key="2">
    <source>
        <dbReference type="Pfam" id="PF25087"/>
    </source>
</evidence>
<accession>A0A0C2R4L0</accession>
<dbReference type="InterPro" id="IPR005835">
    <property type="entry name" value="NTP_transferase_dom"/>
</dbReference>
<dbReference type="Pfam" id="PF25087">
    <property type="entry name" value="GMPPB_C"/>
    <property type="match status" value="1"/>
</dbReference>
<dbReference type="PANTHER" id="PTHR42883">
    <property type="entry name" value="GLUCOSE-1-PHOSPHATE THYMIDYLTRANSFERASE"/>
    <property type="match status" value="1"/>
</dbReference>
<proteinExistence type="predicted"/>
<dbReference type="RefSeq" id="WP_041089496.1">
    <property type="nucleotide sequence ID" value="NZ_JXRP01000018.1"/>
</dbReference>
<dbReference type="SUPFAM" id="SSF53448">
    <property type="entry name" value="Nucleotide-diphospho-sugar transferases"/>
    <property type="match status" value="1"/>
</dbReference>
<dbReference type="Proteomes" id="UP000031938">
    <property type="component" value="Unassembled WGS sequence"/>
</dbReference>
<dbReference type="STRING" id="889306.KP78_27440"/>
<dbReference type="GO" id="GO:0016740">
    <property type="term" value="F:transferase activity"/>
    <property type="evidence" value="ECO:0007669"/>
    <property type="project" value="UniProtKB-KW"/>
</dbReference>
<keyword evidence="4" id="KW-1185">Reference proteome</keyword>
<evidence type="ECO:0000313" key="4">
    <source>
        <dbReference type="Proteomes" id="UP000031938"/>
    </source>
</evidence>
<feature type="domain" description="Mannose-1-phosphate guanyltransferase C-terminal" evidence="2">
    <location>
        <begin position="259"/>
        <end position="314"/>
    </location>
</feature>
<dbReference type="InterPro" id="IPR056729">
    <property type="entry name" value="GMPPB_C"/>
</dbReference>
<name>A0A0C2R4L0_9BACL</name>
<dbReference type="Gene3D" id="3.90.550.10">
    <property type="entry name" value="Spore Coat Polysaccharide Biosynthesis Protein SpsA, Chain A"/>
    <property type="match status" value="1"/>
</dbReference>
<dbReference type="OrthoDB" id="9803871at2"/>
<dbReference type="Pfam" id="PF00483">
    <property type="entry name" value="NTP_transferase"/>
    <property type="match status" value="1"/>
</dbReference>
<feature type="domain" description="Nucleotidyl transferase" evidence="1">
    <location>
        <begin position="2"/>
        <end position="228"/>
    </location>
</feature>
<evidence type="ECO:0000259" key="1">
    <source>
        <dbReference type="Pfam" id="PF00483"/>
    </source>
</evidence>
<reference evidence="3 4" key="1">
    <citation type="submission" date="2015-01" db="EMBL/GenBank/DDBJ databases">
        <title>Genome sequencing of Jeotgalibacillus soli.</title>
        <authorList>
            <person name="Goh K.M."/>
            <person name="Chan K.-G."/>
            <person name="Yaakop A.S."/>
            <person name="Ee R."/>
            <person name="Gan H.M."/>
            <person name="Chan C.S."/>
        </authorList>
    </citation>
    <scope>NUCLEOTIDE SEQUENCE [LARGE SCALE GENOMIC DNA]</scope>
    <source>
        <strain evidence="3 4">P9</strain>
    </source>
</reference>